<dbReference type="EMBL" id="JAENHM010000060">
    <property type="protein sequence ID" value="MBK1840010.1"/>
    <property type="molecule type" value="Genomic_DNA"/>
</dbReference>
<evidence type="ECO:0000259" key="6">
    <source>
        <dbReference type="PROSITE" id="PS50893"/>
    </source>
</evidence>
<reference evidence="8" key="1">
    <citation type="submission" date="2021-01" db="EMBL/GenBank/DDBJ databases">
        <title>Genome public.</title>
        <authorList>
            <person name="Liu C."/>
            <person name="Sun Q."/>
        </authorList>
    </citation>
    <scope>NUCLEOTIDE SEQUENCE [LARGE SCALE GENOMIC DNA]</scope>
    <source>
        <strain evidence="8">YIM B02556</strain>
    </source>
</reference>
<evidence type="ECO:0000313" key="8">
    <source>
        <dbReference type="Proteomes" id="UP000652760"/>
    </source>
</evidence>
<dbReference type="Pfam" id="PF00005">
    <property type="entry name" value="ABC_tran"/>
    <property type="match status" value="1"/>
</dbReference>
<keyword evidence="5" id="KW-0029">Amino-acid transport</keyword>
<dbReference type="Gene3D" id="3.40.50.300">
    <property type="entry name" value="P-loop containing nucleotide triphosphate hydrolases"/>
    <property type="match status" value="1"/>
</dbReference>
<keyword evidence="4 7" id="KW-0067">ATP-binding</keyword>
<dbReference type="SUPFAM" id="SSF52540">
    <property type="entry name" value="P-loop containing nucleoside triphosphate hydrolases"/>
    <property type="match status" value="1"/>
</dbReference>
<dbReference type="Proteomes" id="UP000652760">
    <property type="component" value="Unassembled WGS sequence"/>
</dbReference>
<dbReference type="InterPro" id="IPR027417">
    <property type="entry name" value="P-loop_NTPase"/>
</dbReference>
<organism evidence="7 8">
    <name type="scientific">Azospirillum endophyticum</name>
    <dbReference type="NCBI Taxonomy" id="2800326"/>
    <lineage>
        <taxon>Bacteria</taxon>
        <taxon>Pseudomonadati</taxon>
        <taxon>Pseudomonadota</taxon>
        <taxon>Alphaproteobacteria</taxon>
        <taxon>Rhodospirillales</taxon>
        <taxon>Azospirillaceae</taxon>
        <taxon>Azospirillum</taxon>
    </lineage>
</organism>
<dbReference type="InterPro" id="IPR052156">
    <property type="entry name" value="BCAA_Transport_ATP-bd_LivF"/>
</dbReference>
<comment type="caution">
    <text evidence="7">The sequence shown here is derived from an EMBL/GenBank/DDBJ whole genome shotgun (WGS) entry which is preliminary data.</text>
</comment>
<evidence type="ECO:0000256" key="4">
    <source>
        <dbReference type="ARBA" id="ARBA00022840"/>
    </source>
</evidence>
<dbReference type="InterPro" id="IPR003593">
    <property type="entry name" value="AAA+_ATPase"/>
</dbReference>
<comment type="similarity">
    <text evidence="1">Belongs to the ABC transporter superfamily.</text>
</comment>
<dbReference type="SMART" id="SM00382">
    <property type="entry name" value="AAA"/>
    <property type="match status" value="1"/>
</dbReference>
<evidence type="ECO:0000256" key="2">
    <source>
        <dbReference type="ARBA" id="ARBA00022448"/>
    </source>
</evidence>
<dbReference type="InterPro" id="IPR017871">
    <property type="entry name" value="ABC_transporter-like_CS"/>
</dbReference>
<dbReference type="PROSITE" id="PS50893">
    <property type="entry name" value="ABC_TRANSPORTER_2"/>
    <property type="match status" value="1"/>
</dbReference>
<feature type="domain" description="ABC transporter" evidence="6">
    <location>
        <begin position="5"/>
        <end position="231"/>
    </location>
</feature>
<sequence length="233" mass="24100">MTMLLSVDGLTAGYGGARALDGVSLGIEAGETVALLGANGAGKSTLLKALLGLVPARGALRFDGADLGGLATEARVRRGIGYVPEGRRVFPGMSVRDNLEVAGLPAARDRARDVERVFALFPDLAAKSGEHAWRLSGGQQQMLSLGRALMGRPRLLLLDEPSLGLSPKLADEVFAAIGRIAAAGTAVLLAEQSAVRALRVAPRAILLRLGRVVGDGPVASLSEEALRDVFFGG</sequence>
<dbReference type="CDD" id="cd03224">
    <property type="entry name" value="ABC_TM1139_LivF_branched"/>
    <property type="match status" value="1"/>
</dbReference>
<evidence type="ECO:0000256" key="1">
    <source>
        <dbReference type="ARBA" id="ARBA00005417"/>
    </source>
</evidence>
<evidence type="ECO:0000313" key="7">
    <source>
        <dbReference type="EMBL" id="MBK1840010.1"/>
    </source>
</evidence>
<proteinExistence type="inferred from homology"/>
<evidence type="ECO:0000256" key="3">
    <source>
        <dbReference type="ARBA" id="ARBA00022741"/>
    </source>
</evidence>
<dbReference type="PANTHER" id="PTHR43820">
    <property type="entry name" value="HIGH-AFFINITY BRANCHED-CHAIN AMINO ACID TRANSPORT ATP-BINDING PROTEIN LIVF"/>
    <property type="match status" value="1"/>
</dbReference>
<dbReference type="GO" id="GO:0005524">
    <property type="term" value="F:ATP binding"/>
    <property type="evidence" value="ECO:0007669"/>
    <property type="project" value="UniProtKB-KW"/>
</dbReference>
<keyword evidence="3" id="KW-0547">Nucleotide-binding</keyword>
<evidence type="ECO:0000256" key="5">
    <source>
        <dbReference type="ARBA" id="ARBA00022970"/>
    </source>
</evidence>
<protein>
    <submittedName>
        <fullName evidence="7">ABC transporter ATP-binding protein</fullName>
    </submittedName>
</protein>
<name>A0ABS1F9C4_9PROT</name>
<keyword evidence="2" id="KW-0813">Transport</keyword>
<keyword evidence="8" id="KW-1185">Reference proteome</keyword>
<dbReference type="PROSITE" id="PS00211">
    <property type="entry name" value="ABC_TRANSPORTER_1"/>
    <property type="match status" value="1"/>
</dbReference>
<dbReference type="InterPro" id="IPR003439">
    <property type="entry name" value="ABC_transporter-like_ATP-bd"/>
</dbReference>
<dbReference type="RefSeq" id="WP_200196315.1">
    <property type="nucleotide sequence ID" value="NZ_JAENHM010000060.1"/>
</dbReference>
<accession>A0ABS1F9C4</accession>
<dbReference type="PANTHER" id="PTHR43820:SF4">
    <property type="entry name" value="HIGH-AFFINITY BRANCHED-CHAIN AMINO ACID TRANSPORT ATP-BINDING PROTEIN LIVF"/>
    <property type="match status" value="1"/>
</dbReference>
<gene>
    <name evidence="7" type="ORF">JHL17_21620</name>
</gene>